<keyword evidence="2" id="KW-1185">Reference proteome</keyword>
<gene>
    <name evidence="1" type="ORF">NSK_006139</name>
</gene>
<organism evidence="1 2">
    <name type="scientific">Nannochloropsis salina CCMP1776</name>
    <dbReference type="NCBI Taxonomy" id="1027361"/>
    <lineage>
        <taxon>Eukaryota</taxon>
        <taxon>Sar</taxon>
        <taxon>Stramenopiles</taxon>
        <taxon>Ochrophyta</taxon>
        <taxon>Eustigmatophyceae</taxon>
        <taxon>Eustigmatales</taxon>
        <taxon>Monodopsidaceae</taxon>
        <taxon>Microchloropsis</taxon>
        <taxon>Microchloropsis salina</taxon>
    </lineage>
</organism>
<accession>A0A4D9CUH9</accession>
<comment type="caution">
    <text evidence="1">The sequence shown here is derived from an EMBL/GenBank/DDBJ whole genome shotgun (WGS) entry which is preliminary data.</text>
</comment>
<evidence type="ECO:0000313" key="1">
    <source>
        <dbReference type="EMBL" id="TFJ82556.1"/>
    </source>
</evidence>
<proteinExistence type="predicted"/>
<name>A0A4D9CUH9_9STRA</name>
<evidence type="ECO:0000313" key="2">
    <source>
        <dbReference type="Proteomes" id="UP000355283"/>
    </source>
</evidence>
<sequence length="248" mass="27176">MTKISTFVLVALLGFATILTTVIQECPRLFLKTKVRPNAKLGVLAGKGRAKITVMLKSKDPVENLNFQLNLPDGLSVERTAMRPSSMPYTPPQIVEDTNGMTAIYWGNIAFPRRKGGNCHFRVKIKASECARDTLAVDAFAYLLNATEALCITPLVNPATVKVRYSKLKKSATCVPTPAPSIDPTQPFVLFGEGQRFSQGGRLTPFQTVVSQCTRIPTCMQSSLLSVDLETVTYNQLIIPKLVSNIAR</sequence>
<reference evidence="1 2" key="1">
    <citation type="submission" date="2019-01" db="EMBL/GenBank/DDBJ databases">
        <title>Nuclear Genome Assembly of the Microalgal Biofuel strain Nannochloropsis salina CCMP1776.</title>
        <authorList>
            <person name="Hovde B."/>
        </authorList>
    </citation>
    <scope>NUCLEOTIDE SEQUENCE [LARGE SCALE GENOMIC DNA]</scope>
    <source>
        <strain evidence="1 2">CCMP1776</strain>
    </source>
</reference>
<dbReference type="EMBL" id="SDOX01000097">
    <property type="protein sequence ID" value="TFJ82556.1"/>
    <property type="molecule type" value="Genomic_DNA"/>
</dbReference>
<protein>
    <submittedName>
        <fullName evidence="1">Uncharacterized protein</fullName>
    </submittedName>
</protein>
<dbReference type="AlphaFoldDB" id="A0A4D9CUH9"/>
<dbReference type="Proteomes" id="UP000355283">
    <property type="component" value="Unassembled WGS sequence"/>
</dbReference>